<name>A0AC34G1U2_9BILA</name>
<proteinExistence type="predicted"/>
<evidence type="ECO:0000313" key="2">
    <source>
        <dbReference type="WBParaSite" id="ES5_v2.g23712.t1"/>
    </source>
</evidence>
<reference evidence="2" key="1">
    <citation type="submission" date="2022-11" db="UniProtKB">
        <authorList>
            <consortium name="WormBaseParasite"/>
        </authorList>
    </citation>
    <scope>IDENTIFICATION</scope>
</reference>
<dbReference type="Proteomes" id="UP000887579">
    <property type="component" value="Unplaced"/>
</dbReference>
<evidence type="ECO:0000313" key="1">
    <source>
        <dbReference type="Proteomes" id="UP000887579"/>
    </source>
</evidence>
<protein>
    <submittedName>
        <fullName evidence="2">Uncharacterized protein</fullName>
    </submittedName>
</protein>
<dbReference type="WBParaSite" id="ES5_v2.g23712.t1">
    <property type="protein sequence ID" value="ES5_v2.g23712.t1"/>
    <property type="gene ID" value="ES5_v2.g23712"/>
</dbReference>
<accession>A0AC34G1U2</accession>
<organism evidence="1 2">
    <name type="scientific">Panagrolaimus sp. ES5</name>
    <dbReference type="NCBI Taxonomy" id="591445"/>
    <lineage>
        <taxon>Eukaryota</taxon>
        <taxon>Metazoa</taxon>
        <taxon>Ecdysozoa</taxon>
        <taxon>Nematoda</taxon>
        <taxon>Chromadorea</taxon>
        <taxon>Rhabditida</taxon>
        <taxon>Tylenchina</taxon>
        <taxon>Panagrolaimomorpha</taxon>
        <taxon>Panagrolaimoidea</taxon>
        <taxon>Panagrolaimidae</taxon>
        <taxon>Panagrolaimus</taxon>
    </lineage>
</organism>
<sequence length="33" mass="3781">KNFTMSSSTAIVNVDDINGENDIETWKIKRLIK</sequence>